<dbReference type="InParanoid" id="A0A061FZ51"/>
<dbReference type="OMA" id="KRTINIE"/>
<dbReference type="GO" id="GO:0016491">
    <property type="term" value="F:oxidoreductase activity"/>
    <property type="evidence" value="ECO:0000318"/>
    <property type="project" value="GO_Central"/>
</dbReference>
<accession>A0A061FZ51</accession>
<dbReference type="HOGENOM" id="CLU_632250_0_0_1"/>
<dbReference type="SUPFAM" id="SSF51735">
    <property type="entry name" value="NAD(P)-binding Rossmann-fold domains"/>
    <property type="match status" value="2"/>
</dbReference>
<keyword evidence="4" id="KW-0752">Steroid biosynthesis</keyword>
<keyword evidence="8" id="KW-0472">Membrane</keyword>
<evidence type="ECO:0000256" key="6">
    <source>
        <dbReference type="ARBA" id="ARBA00023002"/>
    </source>
</evidence>
<keyword evidence="5" id="KW-0735">Signal-anchor</keyword>
<dbReference type="EMBL" id="CM001881">
    <property type="protein sequence ID" value="EOY22541.1"/>
    <property type="molecule type" value="Genomic_DNA"/>
</dbReference>
<dbReference type="STRING" id="3641.A0A061FZ51"/>
<dbReference type="InterPro" id="IPR002347">
    <property type="entry name" value="SDR_fam"/>
</dbReference>
<evidence type="ECO:0000256" key="8">
    <source>
        <dbReference type="SAM" id="Phobius"/>
    </source>
</evidence>
<evidence type="ECO:0000313" key="10">
    <source>
        <dbReference type="EMBL" id="EOY22541.1"/>
    </source>
</evidence>
<evidence type="ECO:0000259" key="9">
    <source>
        <dbReference type="SMART" id="SM00822"/>
    </source>
</evidence>
<dbReference type="Gramene" id="EOY22541">
    <property type="protein sequence ID" value="EOY22541"/>
    <property type="gene ID" value="TCM_014685"/>
</dbReference>
<dbReference type="Gene3D" id="3.40.50.720">
    <property type="entry name" value="NAD(P)-binding Rossmann-like Domain"/>
    <property type="match status" value="2"/>
</dbReference>
<dbReference type="eggNOG" id="KOG1205">
    <property type="taxonomic scope" value="Eukaryota"/>
</dbReference>
<dbReference type="InterPro" id="IPR057326">
    <property type="entry name" value="KR_dom"/>
</dbReference>
<dbReference type="NCBIfam" id="NF004825">
    <property type="entry name" value="PRK06181.1"/>
    <property type="match status" value="1"/>
</dbReference>
<dbReference type="GO" id="GO:0006694">
    <property type="term" value="P:steroid biosynthetic process"/>
    <property type="evidence" value="ECO:0007669"/>
    <property type="project" value="UniProtKB-KW"/>
</dbReference>
<evidence type="ECO:0000256" key="3">
    <source>
        <dbReference type="ARBA" id="ARBA00022857"/>
    </source>
</evidence>
<dbReference type="GO" id="GO:0005829">
    <property type="term" value="C:cytosol"/>
    <property type="evidence" value="ECO:0000318"/>
    <property type="project" value="GO_Central"/>
</dbReference>
<dbReference type="PANTHER" id="PTHR43391">
    <property type="entry name" value="RETINOL DEHYDROGENASE-RELATED"/>
    <property type="match status" value="1"/>
</dbReference>
<dbReference type="GO" id="GO:0016020">
    <property type="term" value="C:membrane"/>
    <property type="evidence" value="ECO:0007669"/>
    <property type="project" value="UniProtKB-SubCell"/>
</dbReference>
<dbReference type="Proteomes" id="UP000026915">
    <property type="component" value="Chromosome 3"/>
</dbReference>
<evidence type="ECO:0000313" key="11">
    <source>
        <dbReference type="Proteomes" id="UP000026915"/>
    </source>
</evidence>
<dbReference type="AlphaFoldDB" id="A0A061FZ51"/>
<comment type="subcellular location">
    <subcellularLocation>
        <location evidence="1">Membrane</location>
        <topology evidence="1">Single-pass type II membrane protein</topology>
    </subcellularLocation>
</comment>
<keyword evidence="8" id="KW-0812">Transmembrane</keyword>
<gene>
    <name evidence="10" type="ORF">TCM_014685</name>
</gene>
<name>A0A061FZ51_THECC</name>
<comment type="similarity">
    <text evidence="2 7">Belongs to the short-chain dehydrogenases/reductases (SDR) family.</text>
</comment>
<dbReference type="PRINTS" id="PR00081">
    <property type="entry name" value="GDHRDH"/>
</dbReference>
<evidence type="ECO:0000256" key="1">
    <source>
        <dbReference type="ARBA" id="ARBA00004606"/>
    </source>
</evidence>
<keyword evidence="11" id="KW-1185">Reference proteome</keyword>
<keyword evidence="4" id="KW-0443">Lipid metabolism</keyword>
<dbReference type="Pfam" id="PF00106">
    <property type="entry name" value="adh_short"/>
    <property type="match status" value="2"/>
</dbReference>
<dbReference type="FunFam" id="3.40.50.720:FF:000084">
    <property type="entry name" value="Short-chain dehydrogenase reductase"/>
    <property type="match status" value="1"/>
</dbReference>
<feature type="transmembrane region" description="Helical" evidence="8">
    <location>
        <begin position="6"/>
        <end position="29"/>
    </location>
</feature>
<sequence>MEINKLLNIVFPPLLIIALVFILPPFLVFKLLCSIQRFVYKENVAGKVVLITGASSGIGEHLAYEYARRGARLALVARRTDRLQKVAERARQMGSPDVIVITADVSKVEDCKRFVDKTVNHFGQLDHLVNNAGVGAVQSFKVTNNISDFVPVMDINFWGSVYGTHFAVPHLRKRRGKMIVMSSASAWLGLPKTSFYAASKAAQIGFYESLRIEVGPEIGITIVTPGFVESEMTRSNQQRKGKLQFLGNEPADVCAKAIVESTCRGDMYLTEPFWVRPLYLLKFLNFLKRTINIENLSGKVVLITGASSGIGEVLLWAMKHLAHEYANRGARLALAARREHRPRAVAEKASQLGSPDAIVVRVDVSKAEDCKQFVNKAVVKISRGIRGKIEKSVQSEISLKYHLHLQLSITVDHFGNVSDAASHFSQQLRPKFSE</sequence>
<keyword evidence="3" id="KW-0521">NADP</keyword>
<evidence type="ECO:0000256" key="2">
    <source>
        <dbReference type="ARBA" id="ARBA00006484"/>
    </source>
</evidence>
<dbReference type="PANTHER" id="PTHR43391:SF76">
    <property type="entry name" value="11-BETA-HYDROXYSTEROID DEHYDROGENASE-LIKE 2-RELATED"/>
    <property type="match status" value="1"/>
</dbReference>
<dbReference type="InterPro" id="IPR036291">
    <property type="entry name" value="NAD(P)-bd_dom_sf"/>
</dbReference>
<protein>
    <submittedName>
        <fullName evidence="10">Hydroxysteroid dehydrogenase 2, putative</fullName>
    </submittedName>
</protein>
<evidence type="ECO:0000256" key="5">
    <source>
        <dbReference type="ARBA" id="ARBA00022968"/>
    </source>
</evidence>
<proteinExistence type="inferred from homology"/>
<dbReference type="SMART" id="SM00822">
    <property type="entry name" value="PKS_KR"/>
    <property type="match status" value="1"/>
</dbReference>
<evidence type="ECO:0000256" key="4">
    <source>
        <dbReference type="ARBA" id="ARBA00022955"/>
    </source>
</evidence>
<feature type="domain" description="Ketoreductase" evidence="9">
    <location>
        <begin position="47"/>
        <end position="231"/>
    </location>
</feature>
<evidence type="ECO:0000256" key="7">
    <source>
        <dbReference type="RuleBase" id="RU000363"/>
    </source>
</evidence>
<organism evidence="10 11">
    <name type="scientific">Theobroma cacao</name>
    <name type="common">Cacao</name>
    <name type="synonym">Cocoa</name>
    <dbReference type="NCBI Taxonomy" id="3641"/>
    <lineage>
        <taxon>Eukaryota</taxon>
        <taxon>Viridiplantae</taxon>
        <taxon>Streptophyta</taxon>
        <taxon>Embryophyta</taxon>
        <taxon>Tracheophyta</taxon>
        <taxon>Spermatophyta</taxon>
        <taxon>Magnoliopsida</taxon>
        <taxon>eudicotyledons</taxon>
        <taxon>Gunneridae</taxon>
        <taxon>Pentapetalae</taxon>
        <taxon>rosids</taxon>
        <taxon>malvids</taxon>
        <taxon>Malvales</taxon>
        <taxon>Malvaceae</taxon>
        <taxon>Byttnerioideae</taxon>
        <taxon>Theobroma</taxon>
    </lineage>
</organism>
<keyword evidence="4" id="KW-0444">Lipid biosynthesis</keyword>
<keyword evidence="8" id="KW-1133">Transmembrane helix</keyword>
<reference evidence="10 11" key="1">
    <citation type="journal article" date="2013" name="Genome Biol.">
        <title>The genome sequence of the most widely cultivated cacao type and its use to identify candidate genes regulating pod color.</title>
        <authorList>
            <person name="Motamayor J.C."/>
            <person name="Mockaitis K."/>
            <person name="Schmutz J."/>
            <person name="Haiminen N."/>
            <person name="Iii D.L."/>
            <person name="Cornejo O."/>
            <person name="Findley S.D."/>
            <person name="Zheng P."/>
            <person name="Utro F."/>
            <person name="Royaert S."/>
            <person name="Saski C."/>
            <person name="Jenkins J."/>
            <person name="Podicheti R."/>
            <person name="Zhao M."/>
            <person name="Scheffler B.E."/>
            <person name="Stack J.C."/>
            <person name="Feltus F.A."/>
            <person name="Mustiga G.M."/>
            <person name="Amores F."/>
            <person name="Phillips W."/>
            <person name="Marelli J.P."/>
            <person name="May G.D."/>
            <person name="Shapiro H."/>
            <person name="Ma J."/>
            <person name="Bustamante C.D."/>
            <person name="Schnell R.J."/>
            <person name="Main D."/>
            <person name="Gilbert D."/>
            <person name="Parida L."/>
            <person name="Kuhn D.N."/>
        </authorList>
    </citation>
    <scope>NUCLEOTIDE SEQUENCE [LARGE SCALE GENOMIC DNA]</scope>
    <source>
        <strain evidence="11">cv. Matina 1-6</strain>
    </source>
</reference>
<keyword evidence="6" id="KW-0560">Oxidoreductase</keyword>
<dbReference type="PRINTS" id="PR00080">
    <property type="entry name" value="SDRFAMILY"/>
</dbReference>